<evidence type="ECO:0000313" key="8">
    <source>
        <dbReference type="Proteomes" id="UP000240883"/>
    </source>
</evidence>
<dbReference type="PANTHER" id="PTHR23502:SF23">
    <property type="entry name" value="FLUCONAZOLE RESISTANCE PROTEIN 1"/>
    <property type="match status" value="1"/>
</dbReference>
<feature type="transmembrane region" description="Helical" evidence="5">
    <location>
        <begin position="28"/>
        <end position="47"/>
    </location>
</feature>
<dbReference type="GO" id="GO:0005886">
    <property type="term" value="C:plasma membrane"/>
    <property type="evidence" value="ECO:0007669"/>
    <property type="project" value="TreeGrafter"/>
</dbReference>
<sequence>MFLAFHFLTGFFGSLVLAAAGATIADMRSPWIFLFFFFSETSPTNILSRHARRLRVITGDDRATSESDLLAEKMSAKDIAIMTLICPITLDFTELIVLAINLYVALFNNAGELLPENWLSHAIIDSFFVPICMFWFGWSGADPDLHWIVRIVGTANFAIASFLLFHSIMPYLNDAVLVGNDLMRSFFGVGFPLFANAMYERVGIAWASSLPGFLGLLFVPVPWVLEKSRNARKDVGR</sequence>
<name>A0A2T2N370_CORCC</name>
<evidence type="ECO:0000256" key="4">
    <source>
        <dbReference type="ARBA" id="ARBA00023136"/>
    </source>
</evidence>
<keyword evidence="8" id="KW-1185">Reference proteome</keyword>
<dbReference type="Proteomes" id="UP000240883">
    <property type="component" value="Unassembled WGS sequence"/>
</dbReference>
<dbReference type="AlphaFoldDB" id="A0A2T2N370"/>
<feature type="transmembrane region" description="Helical" evidence="5">
    <location>
        <begin position="118"/>
        <end position="136"/>
    </location>
</feature>
<evidence type="ECO:0000313" key="7">
    <source>
        <dbReference type="EMBL" id="PSN59819.1"/>
    </source>
</evidence>
<dbReference type="PANTHER" id="PTHR23502">
    <property type="entry name" value="MAJOR FACILITATOR SUPERFAMILY"/>
    <property type="match status" value="1"/>
</dbReference>
<feature type="transmembrane region" description="Helical" evidence="5">
    <location>
        <begin position="79"/>
        <end position="106"/>
    </location>
</feature>
<dbReference type="EMBL" id="KZ678152">
    <property type="protein sequence ID" value="PSN59819.1"/>
    <property type="molecule type" value="Genomic_DNA"/>
</dbReference>
<feature type="transmembrane region" description="Helical" evidence="5">
    <location>
        <begin position="204"/>
        <end position="225"/>
    </location>
</feature>
<dbReference type="OrthoDB" id="3357846at2759"/>
<dbReference type="GO" id="GO:0015244">
    <property type="term" value="F:fluconazole transmembrane transporter activity"/>
    <property type="evidence" value="ECO:0007669"/>
    <property type="project" value="TreeGrafter"/>
</dbReference>
<dbReference type="STRING" id="1448308.A0A2T2N370"/>
<feature type="chain" id="PRO_5015654689" evidence="6">
    <location>
        <begin position="19"/>
        <end position="237"/>
    </location>
</feature>
<organism evidence="7 8">
    <name type="scientific">Corynespora cassiicola Philippines</name>
    <dbReference type="NCBI Taxonomy" id="1448308"/>
    <lineage>
        <taxon>Eukaryota</taxon>
        <taxon>Fungi</taxon>
        <taxon>Dikarya</taxon>
        <taxon>Ascomycota</taxon>
        <taxon>Pezizomycotina</taxon>
        <taxon>Dothideomycetes</taxon>
        <taxon>Pleosporomycetidae</taxon>
        <taxon>Pleosporales</taxon>
        <taxon>Corynesporascaceae</taxon>
        <taxon>Corynespora</taxon>
    </lineage>
</organism>
<protein>
    <submittedName>
        <fullName evidence="7">Uncharacterized protein</fullName>
    </submittedName>
</protein>
<reference evidence="7 8" key="1">
    <citation type="journal article" date="2018" name="Front. Microbiol.">
        <title>Genome-Wide Analysis of Corynespora cassiicola Leaf Fall Disease Putative Effectors.</title>
        <authorList>
            <person name="Lopez D."/>
            <person name="Ribeiro S."/>
            <person name="Label P."/>
            <person name="Fumanal B."/>
            <person name="Venisse J.S."/>
            <person name="Kohler A."/>
            <person name="de Oliveira R.R."/>
            <person name="Labutti K."/>
            <person name="Lipzen A."/>
            <person name="Lail K."/>
            <person name="Bauer D."/>
            <person name="Ohm R.A."/>
            <person name="Barry K.W."/>
            <person name="Spatafora J."/>
            <person name="Grigoriev I.V."/>
            <person name="Martin F.M."/>
            <person name="Pujade-Renaud V."/>
        </authorList>
    </citation>
    <scope>NUCLEOTIDE SEQUENCE [LARGE SCALE GENOMIC DNA]</scope>
    <source>
        <strain evidence="7 8">Philippines</strain>
    </source>
</reference>
<proteinExistence type="predicted"/>
<keyword evidence="3 5" id="KW-1133">Transmembrane helix</keyword>
<keyword evidence="4 5" id="KW-0472">Membrane</keyword>
<evidence type="ECO:0000256" key="2">
    <source>
        <dbReference type="ARBA" id="ARBA00022692"/>
    </source>
</evidence>
<feature type="signal peptide" evidence="6">
    <location>
        <begin position="1"/>
        <end position="18"/>
    </location>
</feature>
<dbReference type="GO" id="GO:1990961">
    <property type="term" value="P:xenobiotic detoxification by transmembrane export across the plasma membrane"/>
    <property type="evidence" value="ECO:0007669"/>
    <property type="project" value="TreeGrafter"/>
</dbReference>
<feature type="transmembrane region" description="Helical" evidence="5">
    <location>
        <begin position="148"/>
        <end position="169"/>
    </location>
</feature>
<gene>
    <name evidence="7" type="ORF">BS50DRAFT_604968</name>
</gene>
<evidence type="ECO:0000256" key="3">
    <source>
        <dbReference type="ARBA" id="ARBA00022989"/>
    </source>
</evidence>
<evidence type="ECO:0000256" key="5">
    <source>
        <dbReference type="SAM" id="Phobius"/>
    </source>
</evidence>
<comment type="subcellular location">
    <subcellularLocation>
        <location evidence="1">Membrane</location>
        <topology evidence="1">Multi-pass membrane protein</topology>
    </subcellularLocation>
</comment>
<evidence type="ECO:0000256" key="6">
    <source>
        <dbReference type="SAM" id="SignalP"/>
    </source>
</evidence>
<evidence type="ECO:0000256" key="1">
    <source>
        <dbReference type="ARBA" id="ARBA00004141"/>
    </source>
</evidence>
<accession>A0A2T2N370</accession>
<keyword evidence="6" id="KW-0732">Signal</keyword>
<keyword evidence="2 5" id="KW-0812">Transmembrane</keyword>